<keyword evidence="1" id="KW-0472">Membrane</keyword>
<proteinExistence type="predicted"/>
<keyword evidence="1" id="KW-0812">Transmembrane</keyword>
<gene>
    <name evidence="2" type="ordered locus">BCA_A0037</name>
</gene>
<dbReference type="AlphaFoldDB" id="A0A125Y9X1"/>
<dbReference type="Proteomes" id="UP000002210">
    <property type="component" value="Plasmid p03BB102_179"/>
</dbReference>
<keyword evidence="2" id="KW-0614">Plasmid</keyword>
<reference evidence="2 3" key="1">
    <citation type="submission" date="2009-02" db="EMBL/GenBank/DDBJ databases">
        <title>Genome sequence of Bacillus cereus 03BB102.</title>
        <authorList>
            <person name="Dodson R.J."/>
            <person name="Jackson P."/>
            <person name="Munk A.C."/>
            <person name="Brettin T."/>
            <person name="Bruce D."/>
            <person name="Detter C."/>
            <person name="Tapia R."/>
            <person name="Han C."/>
            <person name="Sutton G."/>
            <person name="Sims D."/>
        </authorList>
    </citation>
    <scope>NUCLEOTIDE SEQUENCE [LARGE SCALE GENOMIC DNA]</scope>
    <source>
        <strain evidence="2 3">03BB102</strain>
        <plasmid evidence="3">Plasmid p03BB102_179</plasmid>
    </source>
</reference>
<geneLocation type="plasmid" evidence="2 3">
    <name>p03BB102_179</name>
</geneLocation>
<evidence type="ECO:0000313" key="3">
    <source>
        <dbReference type="Proteomes" id="UP000002210"/>
    </source>
</evidence>
<organism evidence="2 3">
    <name type="scientific">Bacillus cereus (strain 03BB102)</name>
    <dbReference type="NCBI Taxonomy" id="572264"/>
    <lineage>
        <taxon>Bacteria</taxon>
        <taxon>Bacillati</taxon>
        <taxon>Bacillota</taxon>
        <taxon>Bacilli</taxon>
        <taxon>Bacillales</taxon>
        <taxon>Bacillaceae</taxon>
        <taxon>Bacillus</taxon>
        <taxon>Bacillus cereus group</taxon>
    </lineage>
</organism>
<dbReference type="KEGG" id="bcx:BCA_A0037"/>
<evidence type="ECO:0000256" key="1">
    <source>
        <dbReference type="SAM" id="Phobius"/>
    </source>
</evidence>
<name>A0A125Y9X1_BACC3</name>
<evidence type="ECO:0000313" key="2">
    <source>
        <dbReference type="EMBL" id="ACO25711.1"/>
    </source>
</evidence>
<keyword evidence="1" id="KW-1133">Transmembrane helix</keyword>
<feature type="transmembrane region" description="Helical" evidence="1">
    <location>
        <begin position="6"/>
        <end position="23"/>
    </location>
</feature>
<sequence>MCYSFQIYSFTRIIIFLYIVFLHKGIKEYYFVKPVICIGADTGLLIFTKYFKIFHDLISGVKCMLGVTCSKFERLC</sequence>
<protein>
    <submittedName>
        <fullName evidence="2">Uncharacterized protein</fullName>
    </submittedName>
</protein>
<dbReference type="EMBL" id="CP001406">
    <property type="protein sequence ID" value="ACO25711.1"/>
    <property type="molecule type" value="Genomic_DNA"/>
</dbReference>
<accession>A0A125Y9X1</accession>